<dbReference type="InterPro" id="IPR001670">
    <property type="entry name" value="ADH_Fe/GldA"/>
</dbReference>
<comment type="similarity">
    <text evidence="1">Belongs to the iron-containing alcohol dehydrogenase family.</text>
</comment>
<dbReference type="Proteomes" id="UP001499841">
    <property type="component" value="Unassembled WGS sequence"/>
</dbReference>
<dbReference type="EMBL" id="BAABBA010000018">
    <property type="protein sequence ID" value="GAA4288843.1"/>
    <property type="molecule type" value="Genomic_DNA"/>
</dbReference>
<dbReference type="InterPro" id="IPR039697">
    <property type="entry name" value="Alcohol_dehydrogenase_Fe"/>
</dbReference>
<evidence type="ECO:0000256" key="1">
    <source>
        <dbReference type="ARBA" id="ARBA00007358"/>
    </source>
</evidence>
<dbReference type="Pfam" id="PF00465">
    <property type="entry name" value="Fe-ADH"/>
    <property type="match status" value="1"/>
</dbReference>
<dbReference type="CDD" id="cd08177">
    <property type="entry name" value="MAR"/>
    <property type="match status" value="1"/>
</dbReference>
<proteinExistence type="inferred from homology"/>
<dbReference type="InterPro" id="IPR056798">
    <property type="entry name" value="ADH_Fe_C"/>
</dbReference>
<evidence type="ECO:0000313" key="7">
    <source>
        <dbReference type="Proteomes" id="UP001499841"/>
    </source>
</evidence>
<dbReference type="SUPFAM" id="SSF56796">
    <property type="entry name" value="Dehydroquinate synthase-like"/>
    <property type="match status" value="1"/>
</dbReference>
<dbReference type="Pfam" id="PF25137">
    <property type="entry name" value="ADH_Fe_C"/>
    <property type="match status" value="1"/>
</dbReference>
<evidence type="ECO:0000259" key="4">
    <source>
        <dbReference type="Pfam" id="PF00465"/>
    </source>
</evidence>
<dbReference type="PANTHER" id="PTHR11496:SF102">
    <property type="entry name" value="ALCOHOL DEHYDROGENASE 4"/>
    <property type="match status" value="1"/>
</dbReference>
<accession>A0ABP8EXY9</accession>
<evidence type="ECO:0000256" key="2">
    <source>
        <dbReference type="ARBA" id="ARBA00023002"/>
    </source>
</evidence>
<keyword evidence="7" id="KW-1185">Reference proteome</keyword>
<reference evidence="7" key="1">
    <citation type="journal article" date="2019" name="Int. J. Syst. Evol. Microbiol.">
        <title>The Global Catalogue of Microorganisms (GCM) 10K type strain sequencing project: providing services to taxonomists for standard genome sequencing and annotation.</title>
        <authorList>
            <consortium name="The Broad Institute Genomics Platform"/>
            <consortium name="The Broad Institute Genome Sequencing Center for Infectious Disease"/>
            <person name="Wu L."/>
            <person name="Ma J."/>
        </authorList>
    </citation>
    <scope>NUCLEOTIDE SEQUENCE [LARGE SCALE GENOMIC DNA]</scope>
    <source>
        <strain evidence="7">JCM 17459</strain>
    </source>
</reference>
<name>A0ABP8EXY9_9MICO</name>
<comment type="caution">
    <text evidence="6">The sequence shown here is derived from an EMBL/GenBank/DDBJ whole genome shotgun (WGS) entry which is preliminary data.</text>
</comment>
<dbReference type="Gene3D" id="1.20.1090.10">
    <property type="entry name" value="Dehydroquinate synthase-like - alpha domain"/>
    <property type="match status" value="1"/>
</dbReference>
<evidence type="ECO:0000259" key="5">
    <source>
        <dbReference type="Pfam" id="PF25137"/>
    </source>
</evidence>
<keyword evidence="2" id="KW-0560">Oxidoreductase</keyword>
<evidence type="ECO:0000313" key="6">
    <source>
        <dbReference type="EMBL" id="GAA4288843.1"/>
    </source>
</evidence>
<dbReference type="InterPro" id="IPR034786">
    <property type="entry name" value="MAR"/>
</dbReference>
<dbReference type="Gene3D" id="3.40.50.1970">
    <property type="match status" value="1"/>
</dbReference>
<gene>
    <name evidence="6" type="ORF">GCM10022262_32030</name>
</gene>
<feature type="domain" description="Alcohol dehydrogenase iron-type/glycerol dehydrogenase GldA" evidence="4">
    <location>
        <begin position="17"/>
        <end position="158"/>
    </location>
</feature>
<feature type="domain" description="Fe-containing alcohol dehydrogenase-like C-terminal" evidence="5">
    <location>
        <begin position="169"/>
        <end position="357"/>
    </location>
</feature>
<protein>
    <submittedName>
        <fullName evidence="6">Maleylacetate reductase</fullName>
    </submittedName>
</protein>
<sequence>MSEAPAVEPTVFESWSQRVVLGTGAARTALAGEIERLSASRVLLLATEQELPLARELAASLPVVATFTGVRPHVPVEVAEAARALARSNDADLLLSVGGGSTTGTAKAVALSDRLPILAVPTTYAGSEATPVWGLTEGGRKVNGADPVVLPRAVVYDPQLTVTLPEAMTVASGLNAVAHCVDSLWAPQANAVSTALAVEGLRSLAQALPTLVSDGGDLTARRQALEGTYLAAVAFAAAGSGMHHKICHVLGGAYNLEHAAMHAVVLPHVLAFNTPSAPEEASRVVSALASAGFGGHGSAVGSLLALYDVLGAPRSLGALGLSETDVDEAARLCLEKIPPSNPRPVGVTDLRALLRRAQAGQTPTDPPAAT</sequence>
<keyword evidence="3" id="KW-0520">NAD</keyword>
<dbReference type="PANTHER" id="PTHR11496">
    <property type="entry name" value="ALCOHOL DEHYDROGENASE"/>
    <property type="match status" value="1"/>
</dbReference>
<organism evidence="6 7">
    <name type="scientific">Georgenia daeguensis</name>
    <dbReference type="NCBI Taxonomy" id="908355"/>
    <lineage>
        <taxon>Bacteria</taxon>
        <taxon>Bacillati</taxon>
        <taxon>Actinomycetota</taxon>
        <taxon>Actinomycetes</taxon>
        <taxon>Micrococcales</taxon>
        <taxon>Bogoriellaceae</taxon>
        <taxon>Georgenia</taxon>
    </lineage>
</organism>
<dbReference type="RefSeq" id="WP_345043316.1">
    <property type="nucleotide sequence ID" value="NZ_BAABBA010000018.1"/>
</dbReference>
<evidence type="ECO:0000256" key="3">
    <source>
        <dbReference type="ARBA" id="ARBA00023027"/>
    </source>
</evidence>